<feature type="transmembrane region" description="Helical" evidence="1">
    <location>
        <begin position="77"/>
        <end position="97"/>
    </location>
</feature>
<keyword evidence="1" id="KW-1133">Transmembrane helix</keyword>
<comment type="caution">
    <text evidence="3">The sequence shown here is derived from an EMBL/GenBank/DDBJ whole genome shotgun (WGS) entry which is preliminary data.</text>
</comment>
<feature type="domain" description="Peptidase M15C" evidence="2">
    <location>
        <begin position="206"/>
        <end position="271"/>
    </location>
</feature>
<evidence type="ECO:0000313" key="3">
    <source>
        <dbReference type="EMBL" id="OWY30657.1"/>
    </source>
</evidence>
<dbReference type="InterPro" id="IPR039561">
    <property type="entry name" value="Peptidase_M15C"/>
</dbReference>
<organism evidence="3 4">
    <name type="scientific">Herbaspirillum robiniae</name>
    <dbReference type="NCBI Taxonomy" id="2014887"/>
    <lineage>
        <taxon>Bacteria</taxon>
        <taxon>Pseudomonadati</taxon>
        <taxon>Pseudomonadota</taxon>
        <taxon>Betaproteobacteria</taxon>
        <taxon>Burkholderiales</taxon>
        <taxon>Oxalobacteraceae</taxon>
        <taxon>Herbaspirillum</taxon>
    </lineage>
</organism>
<sequence length="279" mass="31424">MLFLVIVFYLLVTGFAMWLLLFPSGRELTLQFLASRISVLRDRWDRWNKTGDEVIAGTASGVRSSLSASIAYLRKNYVITSAILLLLVGPAMIAYLLSGKNMLQGFDDSERVANTQVAELLRGEQLVPPPPLPPDMFTTAEVVQVRPMLVDASRNWQLLNPEYAQRLLLVFKIMKEKHGYDMALIEGYRSPERQDMLARMGGNVTNAAAFQSYHQYGLAGDCAFVRNGKLVISEKDPWAMEGYRLYGEVAESVGLTWGGRWKLMDFGHTEYRLAGVMKK</sequence>
<dbReference type="InterPro" id="IPR009045">
    <property type="entry name" value="Zn_M74/Hedgehog-like"/>
</dbReference>
<feature type="transmembrane region" description="Helical" evidence="1">
    <location>
        <begin position="6"/>
        <end position="22"/>
    </location>
</feature>
<evidence type="ECO:0000259" key="2">
    <source>
        <dbReference type="Pfam" id="PF13539"/>
    </source>
</evidence>
<dbReference type="EMBL" id="NJGU01000001">
    <property type="protein sequence ID" value="OWY30657.1"/>
    <property type="molecule type" value="Genomic_DNA"/>
</dbReference>
<keyword evidence="1" id="KW-0812">Transmembrane</keyword>
<accession>A0A246WUD7</accession>
<dbReference type="AlphaFoldDB" id="A0A246WUD7"/>
<proteinExistence type="predicted"/>
<dbReference type="Pfam" id="PF13539">
    <property type="entry name" value="Peptidase_M15_4"/>
    <property type="match status" value="1"/>
</dbReference>
<dbReference type="RefSeq" id="WP_088749769.1">
    <property type="nucleotide sequence ID" value="NZ_NJGU01000001.1"/>
</dbReference>
<gene>
    <name evidence="3" type="ORF">CEJ42_00835</name>
</gene>
<dbReference type="Proteomes" id="UP000197596">
    <property type="component" value="Unassembled WGS sequence"/>
</dbReference>
<evidence type="ECO:0000313" key="4">
    <source>
        <dbReference type="Proteomes" id="UP000197596"/>
    </source>
</evidence>
<reference evidence="3 4" key="1">
    <citation type="submission" date="2017-06" db="EMBL/GenBank/DDBJ databases">
        <title>Herbaspirillum phytohormonus sp. nov., isolated from the root nodule of Robinia pseudoacacia in lead-zinc mine.</title>
        <authorList>
            <person name="Fan M."/>
            <person name="Lin Y."/>
        </authorList>
    </citation>
    <scope>NUCLEOTIDE SEQUENCE [LARGE SCALE GENOMIC DNA]</scope>
    <source>
        <strain evidence="3 4">HZ10</strain>
    </source>
</reference>
<dbReference type="SUPFAM" id="SSF55166">
    <property type="entry name" value="Hedgehog/DD-peptidase"/>
    <property type="match status" value="1"/>
</dbReference>
<name>A0A246WUD7_9BURK</name>
<protein>
    <submittedName>
        <fullName evidence="3">Peptidase M15</fullName>
    </submittedName>
</protein>
<dbReference type="GO" id="GO:0008233">
    <property type="term" value="F:peptidase activity"/>
    <property type="evidence" value="ECO:0007669"/>
    <property type="project" value="InterPro"/>
</dbReference>
<evidence type="ECO:0000256" key="1">
    <source>
        <dbReference type="SAM" id="Phobius"/>
    </source>
</evidence>
<dbReference type="Gene3D" id="3.30.1380.10">
    <property type="match status" value="1"/>
</dbReference>
<keyword evidence="1" id="KW-0472">Membrane</keyword>
<dbReference type="CDD" id="cd14845">
    <property type="entry name" value="L-Ala-D-Glu_peptidase_like"/>
    <property type="match status" value="1"/>
</dbReference>